<organism evidence="2 3">
    <name type="scientific">Fraxinus pennsylvanica</name>
    <dbReference type="NCBI Taxonomy" id="56036"/>
    <lineage>
        <taxon>Eukaryota</taxon>
        <taxon>Viridiplantae</taxon>
        <taxon>Streptophyta</taxon>
        <taxon>Embryophyta</taxon>
        <taxon>Tracheophyta</taxon>
        <taxon>Spermatophyta</taxon>
        <taxon>Magnoliopsida</taxon>
        <taxon>eudicotyledons</taxon>
        <taxon>Gunneridae</taxon>
        <taxon>Pentapetalae</taxon>
        <taxon>asterids</taxon>
        <taxon>lamiids</taxon>
        <taxon>Lamiales</taxon>
        <taxon>Oleaceae</taxon>
        <taxon>Oleeae</taxon>
        <taxon>Fraxinus</taxon>
    </lineage>
</organism>
<evidence type="ECO:0000256" key="1">
    <source>
        <dbReference type="ARBA" id="ARBA00023277"/>
    </source>
</evidence>
<dbReference type="InterPro" id="IPR008811">
    <property type="entry name" value="Glycosyl_hydrolases_36"/>
</dbReference>
<keyword evidence="3" id="KW-1185">Reference proteome</keyword>
<dbReference type="Proteomes" id="UP000834106">
    <property type="component" value="Chromosome 5"/>
</dbReference>
<dbReference type="PANTHER" id="PTHR31268">
    <property type="match status" value="1"/>
</dbReference>
<protein>
    <submittedName>
        <fullName evidence="2">Uncharacterized protein</fullName>
    </submittedName>
</protein>
<dbReference type="Pfam" id="PF05691">
    <property type="entry name" value="Raffinose_syn"/>
    <property type="match status" value="1"/>
</dbReference>
<dbReference type="AlphaFoldDB" id="A0AAD2DNV4"/>
<dbReference type="PANTHER" id="PTHR31268:SF8">
    <property type="entry name" value="GALACTINOL--SUCROSE GALACTOSYLTRANSFERASE 4-RELATED"/>
    <property type="match status" value="1"/>
</dbReference>
<dbReference type="EMBL" id="OU503040">
    <property type="protein sequence ID" value="CAI9761502.1"/>
    <property type="molecule type" value="Genomic_DNA"/>
</dbReference>
<reference evidence="2" key="1">
    <citation type="submission" date="2023-05" db="EMBL/GenBank/DDBJ databases">
        <authorList>
            <person name="Huff M."/>
        </authorList>
    </citation>
    <scope>NUCLEOTIDE SEQUENCE</scope>
</reference>
<accession>A0AAD2DNV4</accession>
<proteinExistence type="predicted"/>
<sequence length="236" mass="26336">MAYKRSRRDDGFDGRRWSSRGQGLFVRNVPLLTEVPGNVTFKSFSSICQTSEAPLSLIRRVESLSYKGGFLGFKKGESSDRLINSLGKFSGKEFVSIFRFKTWWSTQWVGKSGSDLQMETQWAMISVPEIRSYVVIIPITEEKFRSALQPGLNGHAMICAESGSSKVKASSFDAIAYIHVSENPYTLMKEAYSAVRKAGSRFRITEAGTRAKLISDQGIGYITPTTTKSRNTANRL</sequence>
<gene>
    <name evidence="2" type="ORF">FPE_LOCUS8932</name>
</gene>
<name>A0AAD2DNV4_9LAMI</name>
<evidence type="ECO:0000313" key="3">
    <source>
        <dbReference type="Proteomes" id="UP000834106"/>
    </source>
</evidence>
<evidence type="ECO:0000313" key="2">
    <source>
        <dbReference type="EMBL" id="CAI9761502.1"/>
    </source>
</evidence>
<keyword evidence="1" id="KW-0119">Carbohydrate metabolism</keyword>